<comment type="caution">
    <text evidence="1">The sequence shown here is derived from an EMBL/GenBank/DDBJ whole genome shotgun (WGS) entry which is preliminary data.</text>
</comment>
<gene>
    <name evidence="1" type="ORF">DH2020_019887</name>
</gene>
<proteinExistence type="predicted"/>
<reference evidence="1 2" key="1">
    <citation type="journal article" date="2021" name="Comput. Struct. Biotechnol. J.">
        <title>De novo genome assembly of the potent medicinal plant Rehmannia glutinosa using nanopore technology.</title>
        <authorList>
            <person name="Ma L."/>
            <person name="Dong C."/>
            <person name="Song C."/>
            <person name="Wang X."/>
            <person name="Zheng X."/>
            <person name="Niu Y."/>
            <person name="Chen S."/>
            <person name="Feng W."/>
        </authorList>
    </citation>
    <scope>NUCLEOTIDE SEQUENCE [LARGE SCALE GENOMIC DNA]</scope>
    <source>
        <strain evidence="1">DH-2019</strain>
    </source>
</reference>
<name>A0ABR0WEH7_REHGL</name>
<dbReference type="Proteomes" id="UP001318860">
    <property type="component" value="Unassembled WGS sequence"/>
</dbReference>
<accession>A0ABR0WEH7</accession>
<organism evidence="1 2">
    <name type="scientific">Rehmannia glutinosa</name>
    <name type="common">Chinese foxglove</name>
    <dbReference type="NCBI Taxonomy" id="99300"/>
    <lineage>
        <taxon>Eukaryota</taxon>
        <taxon>Viridiplantae</taxon>
        <taxon>Streptophyta</taxon>
        <taxon>Embryophyta</taxon>
        <taxon>Tracheophyta</taxon>
        <taxon>Spermatophyta</taxon>
        <taxon>Magnoliopsida</taxon>
        <taxon>eudicotyledons</taxon>
        <taxon>Gunneridae</taxon>
        <taxon>Pentapetalae</taxon>
        <taxon>asterids</taxon>
        <taxon>lamiids</taxon>
        <taxon>Lamiales</taxon>
        <taxon>Orobanchaceae</taxon>
        <taxon>Rehmannieae</taxon>
        <taxon>Rehmannia</taxon>
    </lineage>
</organism>
<keyword evidence="2" id="KW-1185">Reference proteome</keyword>
<dbReference type="EMBL" id="JABTTQ020000011">
    <property type="protein sequence ID" value="KAK6146018.1"/>
    <property type="molecule type" value="Genomic_DNA"/>
</dbReference>
<evidence type="ECO:0000313" key="1">
    <source>
        <dbReference type="EMBL" id="KAK6146018.1"/>
    </source>
</evidence>
<evidence type="ECO:0000313" key="2">
    <source>
        <dbReference type="Proteomes" id="UP001318860"/>
    </source>
</evidence>
<sequence>MTGGGGMLTYLSVLLADKVVDYVKSDMVLGLGRRPAGFIIDKLGPLLKSANSRISWASTSKRTQNKRA</sequence>
<protein>
    <submittedName>
        <fullName evidence="1">Uncharacterized protein</fullName>
    </submittedName>
</protein>